<gene>
    <name evidence="1" type="ORF">J2800_001426</name>
</gene>
<name>A0ABU1MWY9_9CAUL</name>
<keyword evidence="2" id="KW-1185">Reference proteome</keyword>
<comment type="caution">
    <text evidence="1">The sequence shown here is derived from an EMBL/GenBank/DDBJ whole genome shotgun (WGS) entry which is preliminary data.</text>
</comment>
<accession>A0ABU1MWY9</accession>
<sequence>MLLSALLLAAAVHAAPPPSLKASLARGGQVTVHGSKEEVLQAIKTEEACRTSGLQLAESAPAANPKVQRLGDLPPANHTLTVLRSVDGCPVSSTIRFNVDRPAGRR</sequence>
<proteinExistence type="predicted"/>
<dbReference type="Proteomes" id="UP001262754">
    <property type="component" value="Unassembled WGS sequence"/>
</dbReference>
<dbReference type="EMBL" id="JAVDRL010000004">
    <property type="protein sequence ID" value="MDR6530687.1"/>
    <property type="molecule type" value="Genomic_DNA"/>
</dbReference>
<evidence type="ECO:0000313" key="1">
    <source>
        <dbReference type="EMBL" id="MDR6530687.1"/>
    </source>
</evidence>
<protein>
    <submittedName>
        <fullName evidence="1">Uncharacterized protein</fullName>
    </submittedName>
</protein>
<reference evidence="1 2" key="1">
    <citation type="submission" date="2023-07" db="EMBL/GenBank/DDBJ databases">
        <title>Sorghum-associated microbial communities from plants grown in Nebraska, USA.</title>
        <authorList>
            <person name="Schachtman D."/>
        </authorList>
    </citation>
    <scope>NUCLEOTIDE SEQUENCE [LARGE SCALE GENOMIC DNA]</scope>
    <source>
        <strain evidence="1 2">DS2154</strain>
    </source>
</reference>
<dbReference type="RefSeq" id="WP_056756990.1">
    <property type="nucleotide sequence ID" value="NZ_BMLD01000003.1"/>
</dbReference>
<organism evidence="1 2">
    <name type="scientific">Caulobacter rhizosphaerae</name>
    <dbReference type="NCBI Taxonomy" id="2010972"/>
    <lineage>
        <taxon>Bacteria</taxon>
        <taxon>Pseudomonadati</taxon>
        <taxon>Pseudomonadota</taxon>
        <taxon>Alphaproteobacteria</taxon>
        <taxon>Caulobacterales</taxon>
        <taxon>Caulobacteraceae</taxon>
        <taxon>Caulobacter</taxon>
    </lineage>
</organism>
<evidence type="ECO:0000313" key="2">
    <source>
        <dbReference type="Proteomes" id="UP001262754"/>
    </source>
</evidence>